<dbReference type="AlphaFoldDB" id="A0A3D8K4Z6"/>
<feature type="transmembrane region" description="Helical" evidence="1">
    <location>
        <begin position="265"/>
        <end position="282"/>
    </location>
</feature>
<dbReference type="PANTHER" id="PTHR23028:SF53">
    <property type="entry name" value="ACYL_TRANSF_3 DOMAIN-CONTAINING PROTEIN"/>
    <property type="match status" value="1"/>
</dbReference>
<dbReference type="Proteomes" id="UP000256838">
    <property type="component" value="Unassembled WGS sequence"/>
</dbReference>
<feature type="transmembrane region" description="Helical" evidence="1">
    <location>
        <begin position="86"/>
        <end position="105"/>
    </location>
</feature>
<reference evidence="3 4" key="1">
    <citation type="submission" date="2018-08" db="EMBL/GenBank/DDBJ databases">
        <title>Paraburkholderia sp. DHOM06 isolated from forest soil.</title>
        <authorList>
            <person name="Gao Z.-H."/>
            <person name="Qiu L.-H."/>
        </authorList>
    </citation>
    <scope>NUCLEOTIDE SEQUENCE [LARGE SCALE GENOMIC DNA]</scope>
    <source>
        <strain evidence="3 4">DHOM06</strain>
    </source>
</reference>
<dbReference type="OrthoDB" id="9814807at2"/>
<evidence type="ECO:0000313" key="3">
    <source>
        <dbReference type="EMBL" id="RDV00103.1"/>
    </source>
</evidence>
<keyword evidence="4" id="KW-1185">Reference proteome</keyword>
<keyword evidence="1" id="KW-1133">Transmembrane helix</keyword>
<dbReference type="Pfam" id="PF01757">
    <property type="entry name" value="Acyl_transf_3"/>
    <property type="match status" value="1"/>
</dbReference>
<feature type="domain" description="Acyltransferase 3" evidence="2">
    <location>
        <begin position="6"/>
        <end position="353"/>
    </location>
</feature>
<feature type="transmembrane region" description="Helical" evidence="1">
    <location>
        <begin position="12"/>
        <end position="32"/>
    </location>
</feature>
<proteinExistence type="predicted"/>
<dbReference type="RefSeq" id="WP_115532772.1">
    <property type="nucleotide sequence ID" value="NZ_QRGA01000003.1"/>
</dbReference>
<organism evidence="3 4">
    <name type="scientific">Trinickia dinghuensis</name>
    <dbReference type="NCBI Taxonomy" id="2291023"/>
    <lineage>
        <taxon>Bacteria</taxon>
        <taxon>Pseudomonadati</taxon>
        <taxon>Pseudomonadota</taxon>
        <taxon>Betaproteobacteria</taxon>
        <taxon>Burkholderiales</taxon>
        <taxon>Burkholderiaceae</taxon>
        <taxon>Trinickia</taxon>
    </lineage>
</organism>
<dbReference type="GO" id="GO:0000271">
    <property type="term" value="P:polysaccharide biosynthetic process"/>
    <property type="evidence" value="ECO:0007669"/>
    <property type="project" value="TreeGrafter"/>
</dbReference>
<keyword evidence="3" id="KW-0012">Acyltransferase</keyword>
<feature type="transmembrane region" description="Helical" evidence="1">
    <location>
        <begin position="234"/>
        <end position="253"/>
    </location>
</feature>
<evidence type="ECO:0000256" key="1">
    <source>
        <dbReference type="SAM" id="Phobius"/>
    </source>
</evidence>
<gene>
    <name evidence="3" type="ORF">DWV00_06975</name>
</gene>
<name>A0A3D8K4Z6_9BURK</name>
<feature type="transmembrane region" description="Helical" evidence="1">
    <location>
        <begin position="172"/>
        <end position="191"/>
    </location>
</feature>
<dbReference type="PANTHER" id="PTHR23028">
    <property type="entry name" value="ACETYLTRANSFERASE"/>
    <property type="match status" value="1"/>
</dbReference>
<protein>
    <submittedName>
        <fullName evidence="3">Acyltransferase</fullName>
    </submittedName>
</protein>
<keyword evidence="1" id="KW-0812">Transmembrane</keyword>
<keyword evidence="1" id="KW-0472">Membrane</keyword>
<dbReference type="InterPro" id="IPR050879">
    <property type="entry name" value="Acyltransferase_3"/>
</dbReference>
<sequence length="401" mass="43342">MKNRLASLDAARALAVMAVVAVHVSYCFPALPIPAQTILDMGQYGVQLFFVISALTVFMTLENDAAHHKKPATVVLRFYVKRFFRIAPFYYCAIAVYALIDWFVADRLHATFVVLGAHGIWAVIANVFFVHALAPHAINDVVPGGWSIGIEMFFYAIAPALFYWIRSAPKRLIAVASIVALCVAATVLAAGNQLTKVADDTYLYFWPGTQVPCFMVGICLWCRARELLTRGTILSTEKAALAWLVIVGALALTYETGVGHNTFPLLSPILAAVAAGGLIALLSDHRVGRAGIQRVLSIGRESYGIYIWHFAIVFASMKFFGGHGIFALKSPTASLILYPAVFAAALALSYVCALVSDIAIQRPANRLARRILTAISSTAPVAAGRVTTELDPASPVVEQVD</sequence>
<dbReference type="EMBL" id="QRGA01000003">
    <property type="protein sequence ID" value="RDV00103.1"/>
    <property type="molecule type" value="Genomic_DNA"/>
</dbReference>
<dbReference type="InterPro" id="IPR002656">
    <property type="entry name" value="Acyl_transf_3_dom"/>
</dbReference>
<feature type="transmembrane region" description="Helical" evidence="1">
    <location>
        <begin position="203"/>
        <end position="222"/>
    </location>
</feature>
<feature type="transmembrane region" description="Helical" evidence="1">
    <location>
        <begin position="303"/>
        <end position="321"/>
    </location>
</feature>
<feature type="transmembrane region" description="Helical" evidence="1">
    <location>
        <begin position="336"/>
        <end position="360"/>
    </location>
</feature>
<dbReference type="GO" id="GO:0016020">
    <property type="term" value="C:membrane"/>
    <property type="evidence" value="ECO:0007669"/>
    <property type="project" value="TreeGrafter"/>
</dbReference>
<evidence type="ECO:0000259" key="2">
    <source>
        <dbReference type="Pfam" id="PF01757"/>
    </source>
</evidence>
<feature type="transmembrane region" description="Helical" evidence="1">
    <location>
        <begin position="112"/>
        <end position="134"/>
    </location>
</feature>
<comment type="caution">
    <text evidence="3">The sequence shown here is derived from an EMBL/GenBank/DDBJ whole genome shotgun (WGS) entry which is preliminary data.</text>
</comment>
<dbReference type="GO" id="GO:0016747">
    <property type="term" value="F:acyltransferase activity, transferring groups other than amino-acyl groups"/>
    <property type="evidence" value="ECO:0007669"/>
    <property type="project" value="InterPro"/>
</dbReference>
<keyword evidence="3" id="KW-0808">Transferase</keyword>
<evidence type="ECO:0000313" key="4">
    <source>
        <dbReference type="Proteomes" id="UP000256838"/>
    </source>
</evidence>
<feature type="transmembrane region" description="Helical" evidence="1">
    <location>
        <begin position="146"/>
        <end position="165"/>
    </location>
</feature>
<accession>A0A3D8K4Z6</accession>